<evidence type="ECO:0000259" key="10">
    <source>
        <dbReference type="Pfam" id="PF00155"/>
    </source>
</evidence>
<evidence type="ECO:0000256" key="3">
    <source>
        <dbReference type="ARBA" id="ARBA00007970"/>
    </source>
</evidence>
<comment type="cofactor">
    <cofactor evidence="1 9">
        <name>pyridoxal 5'-phosphate</name>
        <dbReference type="ChEBI" id="CHEBI:597326"/>
    </cofactor>
</comment>
<dbReference type="PANTHER" id="PTHR43643">
    <property type="entry name" value="HISTIDINOL-PHOSPHATE AMINOTRANSFERASE 2"/>
    <property type="match status" value="1"/>
</dbReference>
<protein>
    <recommendedName>
        <fullName evidence="9">Histidinol-phosphate aminotransferase</fullName>
        <ecNumber evidence="9">2.6.1.9</ecNumber>
    </recommendedName>
    <alternativeName>
        <fullName evidence="9">Imidazole acetol-phosphate transaminase</fullName>
    </alternativeName>
</protein>
<dbReference type="SUPFAM" id="SSF53383">
    <property type="entry name" value="PLP-dependent transferases"/>
    <property type="match status" value="1"/>
</dbReference>
<keyword evidence="9" id="KW-0028">Amino-acid biosynthesis</keyword>
<dbReference type="GO" id="GO:0000105">
    <property type="term" value="P:L-histidine biosynthetic process"/>
    <property type="evidence" value="ECO:0007669"/>
    <property type="project" value="UniProtKB-UniRule"/>
</dbReference>
<name>V8CA74_9HELI</name>
<sequence length="391" mass="43541">MRFNTELEHIATYQAGKPIEEVVRNFGLKESDIIKLASNENPFSSSPRVIEALQANAKKAHLYPDDSMLALKEALAQRFGVGVENLIIGSGSDQVIEMCVRAKENAHDKSDKAKSEAHKSQENTQKPAVLMSGVTFAMYEIYAKIAGFRILRTQSNSHNLAEFEAKLESNPEIIFLCVPNNPLGECLDAKQVYEFLECAKSKSPQSLVLIDGAYQEFASFKDSAKAISPQKITQHFPNAIYLGTFSKAYGLGGMRVGYGIASAEIIATLHKVRPPFNITTLSLIAAIEALKDDDFIKSCIKENFNQMKRYEDFAVSKNIEYIPSFTNFITFVLPKEIDSSEVCERLLREGIIIRNLASYKMNACRITIGLDSQNTRVLQCLDRVLSSVQKA</sequence>
<accession>V8CA74</accession>
<evidence type="ECO:0000256" key="8">
    <source>
        <dbReference type="ARBA" id="ARBA00047481"/>
    </source>
</evidence>
<comment type="similarity">
    <text evidence="3 9">Belongs to the class-II pyridoxal-phosphate-dependent aminotransferase family. Histidinol-phosphate aminotransferase subfamily.</text>
</comment>
<dbReference type="eggNOG" id="COG0079">
    <property type="taxonomic scope" value="Bacteria"/>
</dbReference>
<feature type="domain" description="Aminotransferase class I/classII large" evidence="10">
    <location>
        <begin position="32"/>
        <end position="377"/>
    </location>
</feature>
<evidence type="ECO:0000256" key="2">
    <source>
        <dbReference type="ARBA" id="ARBA00005011"/>
    </source>
</evidence>
<evidence type="ECO:0000256" key="6">
    <source>
        <dbReference type="ARBA" id="ARBA00022679"/>
    </source>
</evidence>
<evidence type="ECO:0000256" key="9">
    <source>
        <dbReference type="HAMAP-Rule" id="MF_01023"/>
    </source>
</evidence>
<dbReference type="Pfam" id="PF00155">
    <property type="entry name" value="Aminotran_1_2"/>
    <property type="match status" value="1"/>
</dbReference>
<evidence type="ECO:0000313" key="11">
    <source>
        <dbReference type="EMBL" id="ETD23915.1"/>
    </source>
</evidence>
<comment type="pathway">
    <text evidence="2 9">Amino-acid biosynthesis; L-histidine biosynthesis; L-histidine from 5-phospho-alpha-D-ribose 1-diphosphate: step 7/9.</text>
</comment>
<keyword evidence="5 9" id="KW-0032">Aminotransferase</keyword>
<comment type="caution">
    <text evidence="11">The sequence shown here is derived from an EMBL/GenBank/DDBJ whole genome shotgun (WGS) entry which is preliminary data.</text>
</comment>
<dbReference type="HOGENOM" id="CLU_017584_3_3_7"/>
<keyword evidence="12" id="KW-1185">Reference proteome</keyword>
<dbReference type="InterPro" id="IPR005861">
    <property type="entry name" value="HisP_aminotrans"/>
</dbReference>
<dbReference type="CDD" id="cd00609">
    <property type="entry name" value="AAT_like"/>
    <property type="match status" value="1"/>
</dbReference>
<keyword evidence="7 9" id="KW-0663">Pyridoxal phosphate</keyword>
<dbReference type="Gene3D" id="3.40.640.10">
    <property type="entry name" value="Type I PLP-dependent aspartate aminotransferase-like (Major domain)"/>
    <property type="match status" value="1"/>
</dbReference>
<dbReference type="PATRIC" id="fig|1357400.3.peg.911"/>
<evidence type="ECO:0000256" key="7">
    <source>
        <dbReference type="ARBA" id="ARBA00022898"/>
    </source>
</evidence>
<evidence type="ECO:0000256" key="4">
    <source>
        <dbReference type="ARBA" id="ARBA00011738"/>
    </source>
</evidence>
<feature type="modified residue" description="N6-(pyridoxal phosphate)lysine" evidence="9">
    <location>
        <position position="247"/>
    </location>
</feature>
<keyword evidence="6 9" id="KW-0808">Transferase</keyword>
<dbReference type="EC" id="2.6.1.9" evidence="9"/>
<proteinExistence type="inferred from homology"/>
<evidence type="ECO:0000256" key="5">
    <source>
        <dbReference type="ARBA" id="ARBA00022576"/>
    </source>
</evidence>
<dbReference type="UniPathway" id="UPA00031">
    <property type="reaction ID" value="UER00012"/>
</dbReference>
<dbReference type="HAMAP" id="MF_01023">
    <property type="entry name" value="HisC_aminotrans_2"/>
    <property type="match status" value="1"/>
</dbReference>
<keyword evidence="9" id="KW-0368">Histidine biosynthesis</keyword>
<comment type="subunit">
    <text evidence="4 9">Homodimer.</text>
</comment>
<dbReference type="GO" id="GO:0030170">
    <property type="term" value="F:pyridoxal phosphate binding"/>
    <property type="evidence" value="ECO:0007669"/>
    <property type="project" value="InterPro"/>
</dbReference>
<dbReference type="InterPro" id="IPR015424">
    <property type="entry name" value="PyrdxlP-dep_Trfase"/>
</dbReference>
<dbReference type="InterPro" id="IPR001917">
    <property type="entry name" value="Aminotrans_II_pyridoxalP_BS"/>
</dbReference>
<dbReference type="InterPro" id="IPR015422">
    <property type="entry name" value="PyrdxlP-dep_Trfase_small"/>
</dbReference>
<dbReference type="EMBL" id="AZJI01000004">
    <property type="protein sequence ID" value="ETD23915.1"/>
    <property type="molecule type" value="Genomic_DNA"/>
</dbReference>
<dbReference type="Gene3D" id="3.90.1150.10">
    <property type="entry name" value="Aspartate Aminotransferase, domain 1"/>
    <property type="match status" value="1"/>
</dbReference>
<dbReference type="GO" id="GO:0004400">
    <property type="term" value="F:histidinol-phosphate transaminase activity"/>
    <property type="evidence" value="ECO:0007669"/>
    <property type="project" value="UniProtKB-UniRule"/>
</dbReference>
<dbReference type="PANTHER" id="PTHR43643:SF3">
    <property type="entry name" value="HISTIDINOL-PHOSPHATE AMINOTRANSFERASE"/>
    <property type="match status" value="1"/>
</dbReference>
<dbReference type="InterPro" id="IPR015421">
    <property type="entry name" value="PyrdxlP-dep_Trfase_major"/>
</dbReference>
<dbReference type="AlphaFoldDB" id="V8CA74"/>
<gene>
    <name evidence="9" type="primary">hisC</name>
    <name evidence="11" type="ORF">HMPREF2086_00661</name>
</gene>
<reference evidence="11 12" key="1">
    <citation type="journal article" date="2014" name="Genome Announc.">
        <title>Draft genome sequences of six enterohepatic helicobacter species isolated from humans and one from rhesus macaques.</title>
        <authorList>
            <person name="Shen Z."/>
            <person name="Sheh A."/>
            <person name="Young S.K."/>
            <person name="Abouelliel A."/>
            <person name="Ward D.V."/>
            <person name="Earl A.M."/>
            <person name="Fox J.G."/>
        </authorList>
    </citation>
    <scope>NUCLEOTIDE SEQUENCE [LARGE SCALE GENOMIC DNA]</scope>
    <source>
        <strain evidence="11 12">MIT 99-5501</strain>
    </source>
</reference>
<dbReference type="InterPro" id="IPR050106">
    <property type="entry name" value="HistidinolP_aminotransfase"/>
</dbReference>
<dbReference type="PROSITE" id="PS00599">
    <property type="entry name" value="AA_TRANSFER_CLASS_2"/>
    <property type="match status" value="1"/>
</dbReference>
<evidence type="ECO:0000313" key="12">
    <source>
        <dbReference type="Proteomes" id="UP000018731"/>
    </source>
</evidence>
<organism evidence="11 12">
    <name type="scientific">Helicobacter macacae MIT 99-5501</name>
    <dbReference type="NCBI Taxonomy" id="1357400"/>
    <lineage>
        <taxon>Bacteria</taxon>
        <taxon>Pseudomonadati</taxon>
        <taxon>Campylobacterota</taxon>
        <taxon>Epsilonproteobacteria</taxon>
        <taxon>Campylobacterales</taxon>
        <taxon>Helicobacteraceae</taxon>
        <taxon>Helicobacter</taxon>
    </lineage>
</organism>
<dbReference type="OrthoDB" id="9813612at2"/>
<dbReference type="RefSeq" id="WP_023927386.1">
    <property type="nucleotide sequence ID" value="NZ_KI669454.1"/>
</dbReference>
<dbReference type="Proteomes" id="UP000018731">
    <property type="component" value="Unassembled WGS sequence"/>
</dbReference>
<comment type="catalytic activity">
    <reaction evidence="8 9">
        <text>L-histidinol phosphate + 2-oxoglutarate = 3-(imidazol-4-yl)-2-oxopropyl phosphate + L-glutamate</text>
        <dbReference type="Rhea" id="RHEA:23744"/>
        <dbReference type="ChEBI" id="CHEBI:16810"/>
        <dbReference type="ChEBI" id="CHEBI:29985"/>
        <dbReference type="ChEBI" id="CHEBI:57766"/>
        <dbReference type="ChEBI" id="CHEBI:57980"/>
        <dbReference type="EC" id="2.6.1.9"/>
    </reaction>
</comment>
<dbReference type="STRING" id="1357400.HMPREF2086_00661"/>
<dbReference type="InterPro" id="IPR004839">
    <property type="entry name" value="Aminotransferase_I/II_large"/>
</dbReference>
<evidence type="ECO:0000256" key="1">
    <source>
        <dbReference type="ARBA" id="ARBA00001933"/>
    </source>
</evidence>